<organism evidence="2 3">
    <name type="scientific">Chaetoceros tenuissimus</name>
    <dbReference type="NCBI Taxonomy" id="426638"/>
    <lineage>
        <taxon>Eukaryota</taxon>
        <taxon>Sar</taxon>
        <taxon>Stramenopiles</taxon>
        <taxon>Ochrophyta</taxon>
        <taxon>Bacillariophyta</taxon>
        <taxon>Coscinodiscophyceae</taxon>
        <taxon>Chaetocerotophycidae</taxon>
        <taxon>Chaetocerotales</taxon>
        <taxon>Chaetocerotaceae</taxon>
        <taxon>Chaetoceros</taxon>
    </lineage>
</organism>
<comment type="caution">
    <text evidence="2">The sequence shown here is derived from an EMBL/GenBank/DDBJ whole genome shotgun (WGS) entry which is preliminary data.</text>
</comment>
<name>A0AAD3H9Y2_9STRA</name>
<evidence type="ECO:0000256" key="1">
    <source>
        <dbReference type="SAM" id="SignalP"/>
    </source>
</evidence>
<dbReference type="EMBL" id="BLLK01000051">
    <property type="protein sequence ID" value="GFH55820.1"/>
    <property type="molecule type" value="Genomic_DNA"/>
</dbReference>
<dbReference type="Proteomes" id="UP001054902">
    <property type="component" value="Unassembled WGS sequence"/>
</dbReference>
<evidence type="ECO:0000313" key="2">
    <source>
        <dbReference type="EMBL" id="GFH55820.1"/>
    </source>
</evidence>
<protein>
    <submittedName>
        <fullName evidence="2">Uncharacterized protein</fullName>
    </submittedName>
</protein>
<feature type="chain" id="PRO_5042086785" evidence="1">
    <location>
        <begin position="22"/>
        <end position="149"/>
    </location>
</feature>
<accession>A0AAD3H9Y2</accession>
<keyword evidence="3" id="KW-1185">Reference proteome</keyword>
<sequence length="149" mass="16072">MKTSIYIKLFALITILSLAAAKDTKAPKGTKAPKAGKSVTVDDFNNPDNIITVEAVPPPLPARNLREENPVLCKGEDCVEPIAPKIESISEFGKKKFLAAIAEEKFPIQKGPIGVVCTCPPYAAIFICIGFTSCDGCCRRVYEVDKEVA</sequence>
<reference evidence="2 3" key="1">
    <citation type="journal article" date="2021" name="Sci. Rep.">
        <title>The genome of the diatom Chaetoceros tenuissimus carries an ancient integrated fragment of an extant virus.</title>
        <authorList>
            <person name="Hongo Y."/>
            <person name="Kimura K."/>
            <person name="Takaki Y."/>
            <person name="Yoshida Y."/>
            <person name="Baba S."/>
            <person name="Kobayashi G."/>
            <person name="Nagasaki K."/>
            <person name="Hano T."/>
            <person name="Tomaru Y."/>
        </authorList>
    </citation>
    <scope>NUCLEOTIDE SEQUENCE [LARGE SCALE GENOMIC DNA]</scope>
    <source>
        <strain evidence="2 3">NIES-3715</strain>
    </source>
</reference>
<proteinExistence type="predicted"/>
<evidence type="ECO:0000313" key="3">
    <source>
        <dbReference type="Proteomes" id="UP001054902"/>
    </source>
</evidence>
<dbReference type="AlphaFoldDB" id="A0AAD3H9Y2"/>
<gene>
    <name evidence="2" type="ORF">CTEN210_12296</name>
</gene>
<feature type="signal peptide" evidence="1">
    <location>
        <begin position="1"/>
        <end position="21"/>
    </location>
</feature>
<keyword evidence="1" id="KW-0732">Signal</keyword>